<evidence type="ECO:0000313" key="2">
    <source>
        <dbReference type="EMBL" id="RAR14444.1"/>
    </source>
</evidence>
<protein>
    <submittedName>
        <fullName evidence="2">Uncharacterized protein</fullName>
    </submittedName>
</protein>
<gene>
    <name evidence="2" type="ORF">DDE83_002212</name>
</gene>
<dbReference type="AlphaFoldDB" id="A0A364NAS4"/>
<organism evidence="2 3">
    <name type="scientific">Stemphylium lycopersici</name>
    <name type="common">Tomato gray leaf spot disease fungus</name>
    <name type="synonym">Thyrospora lycopersici</name>
    <dbReference type="NCBI Taxonomy" id="183478"/>
    <lineage>
        <taxon>Eukaryota</taxon>
        <taxon>Fungi</taxon>
        <taxon>Dikarya</taxon>
        <taxon>Ascomycota</taxon>
        <taxon>Pezizomycotina</taxon>
        <taxon>Dothideomycetes</taxon>
        <taxon>Pleosporomycetidae</taxon>
        <taxon>Pleosporales</taxon>
        <taxon>Pleosporineae</taxon>
        <taxon>Pleosporaceae</taxon>
        <taxon>Stemphylium</taxon>
    </lineage>
</organism>
<evidence type="ECO:0000256" key="1">
    <source>
        <dbReference type="SAM" id="MobiDB-lite"/>
    </source>
</evidence>
<comment type="caution">
    <text evidence="2">The sequence shown here is derived from an EMBL/GenBank/DDBJ whole genome shotgun (WGS) entry which is preliminary data.</text>
</comment>
<keyword evidence="3" id="KW-1185">Reference proteome</keyword>
<sequence length="677" mass="76424">MAQRLAAEYVTNLERREEELGLRRVSETGEYTRPAVLHSQSEPIIPRDESAESDTSSDHGPNGDDDDVVDDFGLPSFYSGSEIRRSVSLVEESAQSWPSGPKAGWASCAPSPSIYTVDSFGTHRAAHGHRQPSTIRKLKSSISLRSASKVQNHRTAVRPVDFLIPPEQPEKRFVDGIGMVLPGVCDRTQCDYPLAHFVASFRLCEPTEYTTALADHGITYTDYCRLVTALLNFLEETSTTTEPEMHNVASFASKTSAFVELGEERATETIPLVRGKGGFFDTNEQLRRHKQQAVKLNNLLEDISWNLQARGVSVMICVQSFSLFSPSRIAEAHIQILHVSHECTLEAALGTAPISGAVARIGQRLSFIDVFSFTRSEQKPARVKFDRQSVSATATMTRRKSSTISQFQQPIVRDRSKPSALWPNAIPLRKRQIMGANVDRYGIDPYFRAWMRANINSRTRCSTYAKYLVEQDNDPLANKRLEYTGATGKKNLMQALVGRGSRAWKERSPGVINRAKYEHNRRLECRKTAECGWRLRILRFGFRNPIYPPHTPEMDTLGLGIDAYESIIADIDRIHTHIRLNTKCPSSYILDSLNKARSRSTEYALTKVTEYLRQLNASQRRLVWTIEMIPGVYDRGHGKNCMEWEISAWNADDPLELLGELEKWGLIVNRLNLDDED</sequence>
<proteinExistence type="predicted"/>
<reference evidence="3" key="1">
    <citation type="submission" date="2018-05" db="EMBL/GenBank/DDBJ databases">
        <title>Draft genome sequence of Stemphylium lycopersici strain CIDEFI 213.</title>
        <authorList>
            <person name="Medina R."/>
            <person name="Franco M.E.E."/>
            <person name="Lucentini C.G."/>
            <person name="Saparrat M.C.N."/>
            <person name="Balatti P.A."/>
        </authorList>
    </citation>
    <scope>NUCLEOTIDE SEQUENCE [LARGE SCALE GENOMIC DNA]</scope>
    <source>
        <strain evidence="3">CIDEFI 213</strain>
    </source>
</reference>
<dbReference type="Proteomes" id="UP000249619">
    <property type="component" value="Unassembled WGS sequence"/>
</dbReference>
<dbReference type="EMBL" id="QGDH01000022">
    <property type="protein sequence ID" value="RAR14444.1"/>
    <property type="molecule type" value="Genomic_DNA"/>
</dbReference>
<evidence type="ECO:0000313" key="3">
    <source>
        <dbReference type="Proteomes" id="UP000249619"/>
    </source>
</evidence>
<accession>A0A364NAS4</accession>
<name>A0A364NAS4_STELY</name>
<dbReference type="OrthoDB" id="3785702at2759"/>
<feature type="region of interest" description="Disordered" evidence="1">
    <location>
        <begin position="20"/>
        <end position="71"/>
    </location>
</feature>